<dbReference type="EMBL" id="CAKOEU010000011">
    <property type="protein sequence ID" value="CAH1857474.1"/>
    <property type="molecule type" value="Genomic_DNA"/>
</dbReference>
<feature type="transmembrane region" description="Helical" evidence="6">
    <location>
        <begin position="65"/>
        <end position="83"/>
    </location>
</feature>
<dbReference type="InterPro" id="IPR018303">
    <property type="entry name" value="ATPase_P-typ_P_site"/>
</dbReference>
<dbReference type="Gene3D" id="2.70.150.10">
    <property type="entry name" value="Calcium-transporting ATPase, cytoplasmic transduction domain A"/>
    <property type="match status" value="1"/>
</dbReference>
<dbReference type="SUPFAM" id="SSF56784">
    <property type="entry name" value="HAD-like"/>
    <property type="match status" value="1"/>
</dbReference>
<evidence type="ECO:0000256" key="4">
    <source>
        <dbReference type="ARBA" id="ARBA00022989"/>
    </source>
</evidence>
<dbReference type="SFLD" id="SFLDF00027">
    <property type="entry name" value="p-type_atpase"/>
    <property type="match status" value="1"/>
</dbReference>
<name>A0ABM9D3J4_9LACO</name>
<dbReference type="InterPro" id="IPR023214">
    <property type="entry name" value="HAD_sf"/>
</dbReference>
<evidence type="ECO:0000256" key="5">
    <source>
        <dbReference type="ARBA" id="ARBA00023136"/>
    </source>
</evidence>
<dbReference type="Pfam" id="PF00702">
    <property type="entry name" value="Hydrolase"/>
    <property type="match status" value="1"/>
</dbReference>
<feature type="transmembrane region" description="Helical" evidence="6">
    <location>
        <begin position="712"/>
        <end position="729"/>
    </location>
</feature>
<keyword evidence="5 6" id="KW-0472">Membrane</keyword>
<feature type="transmembrane region" description="Helical" evidence="6">
    <location>
        <begin position="245"/>
        <end position="267"/>
    </location>
</feature>
<feature type="domain" description="P-type ATPase A" evidence="7">
    <location>
        <begin position="97"/>
        <end position="195"/>
    </location>
</feature>
<dbReference type="Gene3D" id="3.40.1110.10">
    <property type="entry name" value="Calcium-transporting ATPase, cytoplasmic domain N"/>
    <property type="match status" value="1"/>
</dbReference>
<proteinExistence type="predicted"/>
<evidence type="ECO:0000256" key="1">
    <source>
        <dbReference type="ARBA" id="ARBA00004141"/>
    </source>
</evidence>
<keyword evidence="3" id="KW-1278">Translocase</keyword>
<feature type="transmembrane region" description="Helical" evidence="6">
    <location>
        <begin position="215"/>
        <end position="233"/>
    </location>
</feature>
<dbReference type="SFLD" id="SFLDG00002">
    <property type="entry name" value="C1.7:_P-type_atpase_like"/>
    <property type="match status" value="1"/>
</dbReference>
<dbReference type="Gene3D" id="3.40.50.1000">
    <property type="entry name" value="HAD superfamily/HAD-like"/>
    <property type="match status" value="1"/>
</dbReference>
<feature type="transmembrane region" description="Helical" evidence="6">
    <location>
        <begin position="648"/>
        <end position="669"/>
    </location>
</feature>
<feature type="transmembrane region" description="Helical" evidence="6">
    <location>
        <begin position="681"/>
        <end position="700"/>
    </location>
</feature>
<evidence type="ECO:0000256" key="2">
    <source>
        <dbReference type="ARBA" id="ARBA00022692"/>
    </source>
</evidence>
<feature type="transmembrane region" description="Helical" evidence="6">
    <location>
        <begin position="615"/>
        <end position="636"/>
    </location>
</feature>
<feature type="transmembrane region" description="Helical" evidence="6">
    <location>
        <begin position="589"/>
        <end position="609"/>
    </location>
</feature>
<dbReference type="InterPro" id="IPR023299">
    <property type="entry name" value="ATPase_P-typ_cyto_dom_N"/>
</dbReference>
<dbReference type="InterPro" id="IPR008250">
    <property type="entry name" value="ATPase_P-typ_transduc_dom_A_sf"/>
</dbReference>
<comment type="subcellular location">
    <subcellularLocation>
        <location evidence="1">Membrane</location>
        <topology evidence="1">Multi-pass membrane protein</topology>
    </subcellularLocation>
</comment>
<dbReference type="Pfam" id="PF00122">
    <property type="entry name" value="E1-E2_ATPase"/>
    <property type="match status" value="1"/>
</dbReference>
<dbReference type="SUPFAM" id="SSF81653">
    <property type="entry name" value="Calcium ATPase, transduction domain A"/>
    <property type="match status" value="1"/>
</dbReference>
<dbReference type="NCBIfam" id="TIGR01494">
    <property type="entry name" value="ATPase_P-type"/>
    <property type="match status" value="2"/>
</dbReference>
<reference evidence="8" key="1">
    <citation type="submission" date="2022-03" db="EMBL/GenBank/DDBJ databases">
        <authorList>
            <person name="Hettiarachchi G."/>
        </authorList>
    </citation>
    <scope>NUCLEOTIDE SEQUENCE</scope>
    <source>
        <strain evidence="8">LMG 32447</strain>
    </source>
</reference>
<dbReference type="CDD" id="cd02609">
    <property type="entry name" value="P-type_ATPase"/>
    <property type="match status" value="1"/>
</dbReference>
<evidence type="ECO:0000256" key="6">
    <source>
        <dbReference type="SAM" id="Phobius"/>
    </source>
</evidence>
<dbReference type="RefSeq" id="WP_248706857.1">
    <property type="nucleotide sequence ID" value="NZ_CAKOET010000004.1"/>
</dbReference>
<comment type="caution">
    <text evidence="8">The sequence shown here is derived from an EMBL/GenBank/DDBJ whole genome shotgun (WGS) entry which is preliminary data.</text>
</comment>
<evidence type="ECO:0000259" key="7">
    <source>
        <dbReference type="Pfam" id="PF00122"/>
    </source>
</evidence>
<dbReference type="SUPFAM" id="SSF81665">
    <property type="entry name" value="Calcium ATPase, transmembrane domain M"/>
    <property type="match status" value="1"/>
</dbReference>
<feature type="transmembrane region" description="Helical" evidence="6">
    <location>
        <begin position="741"/>
        <end position="761"/>
    </location>
</feature>
<dbReference type="PRINTS" id="PR00119">
    <property type="entry name" value="CATATPASE"/>
</dbReference>
<dbReference type="PANTHER" id="PTHR42861">
    <property type="entry name" value="CALCIUM-TRANSPORTING ATPASE"/>
    <property type="match status" value="1"/>
</dbReference>
<dbReference type="PRINTS" id="PR00120">
    <property type="entry name" value="HATPASE"/>
</dbReference>
<evidence type="ECO:0000313" key="9">
    <source>
        <dbReference type="Proteomes" id="UP000838102"/>
    </source>
</evidence>
<dbReference type="SFLD" id="SFLDS00003">
    <property type="entry name" value="Haloacid_Dehalogenase"/>
    <property type="match status" value="1"/>
</dbReference>
<dbReference type="InterPro" id="IPR059000">
    <property type="entry name" value="ATPase_P-type_domA"/>
</dbReference>
<evidence type="ECO:0000313" key="8">
    <source>
        <dbReference type="EMBL" id="CAH1857474.1"/>
    </source>
</evidence>
<sequence>MTKKPMGLTQAEVQAQFDAGHHNLPLKPLTRTVRQIIQDNTLTLFNVVNFVIGILIITTGRLSNLLFLFIAVINTVIGTFQEIRSKHQIDKLSLVATAKTKVIRDGQEDEIDQSQIVLGDVIVLRRGDQVPVDGRITITDGLSCDESQLTGESIPIEKGNGDQVFSGSFILAGKAFMEVTAVGKDTSVSKIALSVKKEKKNNSQLLKTINRIIQVLTYILIPLGITLFMVSMLKRGDYNRAILSASAAMLGMIPEGLVLLTNVALAVSARNLAQKRVLVRSLPAIESLARVDVLCLDKTGTITSGKLKLADIVTADSFTKDEVKQAAAQIVYALNDDNETALALKDAVPDFKSQPVEASFPFDSAYKWSGIVISGQGLVLGAPEFVFPDGLPDQLAKQAENYTHQGYRVLVIAKSTKGLSHPLPAMTLMGLVLITDELRPRAVDTFAFFKDQDVTLKVISGDNPATVASIAQRAKIENADSYVDMSKVGEKADFVSLTRENTVFGRVTPEQKRHLIMALQEQHHTVAMTGDGVNDVPALRQADCSVAMASGSEAASSIAEFVLLDSNFEAMTGVLNEGRRVINNIQRVASMYLVKTIYSVLLSIIYLCLMLDYPIIPINLTPISAVLVAVPSFFLALEPNFQRVSGNFMHSTLSVAAPAAISVVLYNLFLTLLSKLMGLDYNTTATMSSILIAVVSFNVLLSVSKPYNSYKIFMLAACAVATVVVFTVLHRPFSFVNIFDWHLALIYCPLIVSTFPVYWLVGRTVQRFLLWNEHRKQNG</sequence>
<keyword evidence="9" id="KW-1185">Reference proteome</keyword>
<keyword evidence="2 6" id="KW-0812">Transmembrane</keyword>
<accession>A0ABM9D3J4</accession>
<dbReference type="PROSITE" id="PS00154">
    <property type="entry name" value="ATPASE_E1_E2"/>
    <property type="match status" value="1"/>
</dbReference>
<feature type="transmembrane region" description="Helical" evidence="6">
    <location>
        <begin position="41"/>
        <end position="59"/>
    </location>
</feature>
<keyword evidence="4 6" id="KW-1133">Transmembrane helix</keyword>
<dbReference type="Proteomes" id="UP000838102">
    <property type="component" value="Unassembled WGS sequence"/>
</dbReference>
<evidence type="ECO:0000256" key="3">
    <source>
        <dbReference type="ARBA" id="ARBA00022967"/>
    </source>
</evidence>
<organism evidence="8 9">
    <name type="scientific">Convivina praedatoris</name>
    <dbReference type="NCBI Taxonomy" id="2880963"/>
    <lineage>
        <taxon>Bacteria</taxon>
        <taxon>Bacillati</taxon>
        <taxon>Bacillota</taxon>
        <taxon>Bacilli</taxon>
        <taxon>Lactobacillales</taxon>
        <taxon>Lactobacillaceae</taxon>
        <taxon>Convivina</taxon>
    </lineage>
</organism>
<protein>
    <submittedName>
        <fullName evidence="8">Calcium-transporting ATPase CtpE</fullName>
    </submittedName>
</protein>
<dbReference type="InterPro" id="IPR036412">
    <property type="entry name" value="HAD-like_sf"/>
</dbReference>
<dbReference type="InterPro" id="IPR023298">
    <property type="entry name" value="ATPase_P-typ_TM_dom_sf"/>
</dbReference>
<dbReference type="InterPro" id="IPR001757">
    <property type="entry name" value="P_typ_ATPase"/>
</dbReference>
<dbReference type="InterPro" id="IPR044492">
    <property type="entry name" value="P_typ_ATPase_HD_dom"/>
</dbReference>
<gene>
    <name evidence="8" type="primary">ctpE</name>
    <name evidence="8" type="ORF">LMG032447_01565</name>
</gene>
<dbReference type="Gene3D" id="1.20.1110.10">
    <property type="entry name" value="Calcium-transporting ATPase, transmembrane domain"/>
    <property type="match status" value="1"/>
</dbReference>